<sequence>VKSRRLSRLDPKSRLPSREPKRPSRPAKNRDRRLEFPDGDLDLDFPLIYRGAMGRGSSQLSALQNPPTLRSTTSKLFRVNMFRGNPSKKRRHTAGASSSSAPAPQDPTQLSPQHRARLEHIRDYSWHPMFRLDFGILTEFRWEDDVRAHIDSIGWGFLLQPPPTHVYPQAVLEFLASISYAEAPSMVPGLPPTKMVNYFMGGEYRTTTLDEFNVSIGFVRPEDVLTRGYREAICSRPASLTAAEMW</sequence>
<accession>A0AA86SG13</accession>
<dbReference type="Gramene" id="rna-AYBTSS11_LOCUS17076">
    <property type="protein sequence ID" value="CAJ1957209.1"/>
    <property type="gene ID" value="gene-AYBTSS11_LOCUS17076"/>
</dbReference>
<feature type="region of interest" description="Disordered" evidence="1">
    <location>
        <begin position="1"/>
        <end position="37"/>
    </location>
</feature>
<keyword evidence="3" id="KW-1185">Reference proteome</keyword>
<evidence type="ECO:0000313" key="3">
    <source>
        <dbReference type="Proteomes" id="UP001189624"/>
    </source>
</evidence>
<dbReference type="Proteomes" id="UP001189624">
    <property type="component" value="Chromosome 5"/>
</dbReference>
<dbReference type="EMBL" id="OY731402">
    <property type="protein sequence ID" value="CAJ1957209.1"/>
    <property type="molecule type" value="Genomic_DNA"/>
</dbReference>
<evidence type="ECO:0000256" key="1">
    <source>
        <dbReference type="SAM" id="MobiDB-lite"/>
    </source>
</evidence>
<reference evidence="2" key="1">
    <citation type="submission" date="2023-10" db="EMBL/GenBank/DDBJ databases">
        <authorList>
            <person name="Domelevo Entfellner J.-B."/>
        </authorList>
    </citation>
    <scope>NUCLEOTIDE SEQUENCE</scope>
</reference>
<evidence type="ECO:0000313" key="2">
    <source>
        <dbReference type="EMBL" id="CAJ1957209.1"/>
    </source>
</evidence>
<feature type="compositionally biased region" description="Low complexity" evidence="1">
    <location>
        <begin position="94"/>
        <end position="103"/>
    </location>
</feature>
<dbReference type="AlphaFoldDB" id="A0AA86SG13"/>
<feature type="region of interest" description="Disordered" evidence="1">
    <location>
        <begin position="83"/>
        <end position="112"/>
    </location>
</feature>
<feature type="non-terminal residue" evidence="2">
    <location>
        <position position="1"/>
    </location>
</feature>
<proteinExistence type="predicted"/>
<gene>
    <name evidence="2" type="ORF">AYBTSS11_LOCUS17076</name>
</gene>
<feature type="compositionally biased region" description="Basic and acidic residues" evidence="1">
    <location>
        <begin position="7"/>
        <end position="36"/>
    </location>
</feature>
<organism evidence="2 3">
    <name type="scientific">Sphenostylis stenocarpa</name>
    <dbReference type="NCBI Taxonomy" id="92480"/>
    <lineage>
        <taxon>Eukaryota</taxon>
        <taxon>Viridiplantae</taxon>
        <taxon>Streptophyta</taxon>
        <taxon>Embryophyta</taxon>
        <taxon>Tracheophyta</taxon>
        <taxon>Spermatophyta</taxon>
        <taxon>Magnoliopsida</taxon>
        <taxon>eudicotyledons</taxon>
        <taxon>Gunneridae</taxon>
        <taxon>Pentapetalae</taxon>
        <taxon>rosids</taxon>
        <taxon>fabids</taxon>
        <taxon>Fabales</taxon>
        <taxon>Fabaceae</taxon>
        <taxon>Papilionoideae</taxon>
        <taxon>50 kb inversion clade</taxon>
        <taxon>NPAAA clade</taxon>
        <taxon>indigoferoid/millettioid clade</taxon>
        <taxon>Phaseoleae</taxon>
        <taxon>Sphenostylis</taxon>
    </lineage>
</organism>
<name>A0AA86SG13_9FABA</name>
<protein>
    <submittedName>
        <fullName evidence="2">Uncharacterized protein</fullName>
    </submittedName>
</protein>